<accession>A0AAV8CG44</accession>
<comment type="caution">
    <text evidence="6">The sequence shown here is derived from an EMBL/GenBank/DDBJ whole genome shotgun (WGS) entry which is preliminary data.</text>
</comment>
<name>A0AAV8CG44_9POAL</name>
<evidence type="ECO:0000259" key="5">
    <source>
        <dbReference type="Pfam" id="PF25757"/>
    </source>
</evidence>
<feature type="region of interest" description="Disordered" evidence="3">
    <location>
        <begin position="177"/>
        <end position="209"/>
    </location>
</feature>
<evidence type="ECO:0000313" key="6">
    <source>
        <dbReference type="EMBL" id="KAJ4754717.1"/>
    </source>
</evidence>
<evidence type="ECO:0000313" key="7">
    <source>
        <dbReference type="Proteomes" id="UP001140206"/>
    </source>
</evidence>
<dbReference type="Pfam" id="PF25757">
    <property type="entry name" value="TPR_DNAAF5"/>
    <property type="match status" value="1"/>
</dbReference>
<keyword evidence="7" id="KW-1185">Reference proteome</keyword>
<dbReference type="GO" id="GO:0003729">
    <property type="term" value="F:mRNA binding"/>
    <property type="evidence" value="ECO:0007669"/>
    <property type="project" value="InterPro"/>
</dbReference>
<dbReference type="FunFam" id="1.25.10.10:FF:000039">
    <property type="entry name" value="Splicing factor 3B subunit 1"/>
    <property type="match status" value="1"/>
</dbReference>
<dbReference type="AlphaFoldDB" id="A0AAV8CG44"/>
<keyword evidence="2" id="KW-0508">mRNA splicing</keyword>
<dbReference type="InterPro" id="IPR016024">
    <property type="entry name" value="ARM-type_fold"/>
</dbReference>
<evidence type="ECO:0000259" key="4">
    <source>
        <dbReference type="Pfam" id="PF08920"/>
    </source>
</evidence>
<feature type="compositionally biased region" description="Basic and acidic residues" evidence="3">
    <location>
        <begin position="72"/>
        <end position="81"/>
    </location>
</feature>
<dbReference type="Gene3D" id="1.25.10.10">
    <property type="entry name" value="Leucine-rich Repeat Variant"/>
    <property type="match status" value="1"/>
</dbReference>
<comment type="similarity">
    <text evidence="1">Belongs to the SF3B1 family.</text>
</comment>
<dbReference type="InterPro" id="IPR011989">
    <property type="entry name" value="ARM-like"/>
</dbReference>
<dbReference type="Proteomes" id="UP001140206">
    <property type="component" value="Chromosome 5"/>
</dbReference>
<feature type="region of interest" description="Disordered" evidence="3">
    <location>
        <begin position="72"/>
        <end position="128"/>
    </location>
</feature>
<evidence type="ECO:0000256" key="1">
    <source>
        <dbReference type="ARBA" id="ARBA00005754"/>
    </source>
</evidence>
<evidence type="ECO:0000256" key="3">
    <source>
        <dbReference type="SAM" id="MobiDB-lite"/>
    </source>
</evidence>
<feature type="compositionally biased region" description="Low complexity" evidence="3">
    <location>
        <begin position="192"/>
        <end position="209"/>
    </location>
</feature>
<dbReference type="InterPro" id="IPR015016">
    <property type="entry name" value="SF3b_su1"/>
</dbReference>
<dbReference type="Pfam" id="PF08920">
    <property type="entry name" value="SF3b1"/>
    <property type="match status" value="1"/>
</dbReference>
<dbReference type="SUPFAM" id="SSF48371">
    <property type="entry name" value="ARM repeat"/>
    <property type="match status" value="1"/>
</dbReference>
<dbReference type="EMBL" id="JAMFTS010000005">
    <property type="protein sequence ID" value="KAJ4754717.1"/>
    <property type="molecule type" value="Genomic_DNA"/>
</dbReference>
<proteinExistence type="inferred from homology"/>
<reference evidence="6" key="1">
    <citation type="submission" date="2022-08" db="EMBL/GenBank/DDBJ databases">
        <authorList>
            <person name="Marques A."/>
        </authorList>
    </citation>
    <scope>NUCLEOTIDE SEQUENCE</scope>
    <source>
        <strain evidence="6">RhyPub2mFocal</strain>
        <tissue evidence="6">Leaves</tissue>
    </source>
</reference>
<organism evidence="6 7">
    <name type="scientific">Rhynchospora pubera</name>
    <dbReference type="NCBI Taxonomy" id="906938"/>
    <lineage>
        <taxon>Eukaryota</taxon>
        <taxon>Viridiplantae</taxon>
        <taxon>Streptophyta</taxon>
        <taxon>Embryophyta</taxon>
        <taxon>Tracheophyta</taxon>
        <taxon>Spermatophyta</taxon>
        <taxon>Magnoliopsida</taxon>
        <taxon>Liliopsida</taxon>
        <taxon>Poales</taxon>
        <taxon>Cyperaceae</taxon>
        <taxon>Cyperoideae</taxon>
        <taxon>Rhynchosporeae</taxon>
        <taxon>Rhynchospora</taxon>
    </lineage>
</organism>
<sequence>MDPLNAELAQKITDREDEYRQRLQLQGIISPERNDPFSVGEATPDPSVRTYADVMKEQALLKQNEAILKEIADKKEKERGKTVAQEPAPASKRGNRWNQSKDTSVAKKAKAGSDWDAADATPGRILDANPSVRRNRWDETPTLGRLVDADASPAAGTMPGATPAGMTWDATPKIAGLATPTPKRQRSRWDETPAAGSATPATPSAATPTMAYTPGVTPVGGVDLATPTPSALNLRCPMTPEQYNLLKWERDIEERNQPLIDEELDAMFPQEGYKILEPPASYVPIRTPARKLLATPTPMGKPLYSIPEENRGQQFDVPKEVPGGLPFMKPEDYQYFGSLLNEEEEEQLSLEEQKERKIMRLLLKVKNGTPSQRKTALRQLTDKACEFGAVPLFNKILPLLMQPTLEDQERHLLVKVIDRVLYKLDELVRPFVHKILVVIEPLLIDEDYYARVEGREIISNLSKAAGLATMIAAMRPDIDNIDEYVRNTTARAFSVVASTLGIPALLPFLKAVCQSKKSWQARHTGIKIVQQIAILMGCAVLPHLRSLVEIIEHGLVDENQKVRTITALSLAALAEAAAPYGIESFDSVLKPLWKGIRAHHGKVLAAFLKAIGFIIPLMDAVYASYYTKEVMPILMKEFKSPDEEMKKIVLKVVKQCASTEGVEADYIRDSILPEFFKHFWVRRMALDRRNYKQLVETTVEMTNKVGVDNKVLNSGRYGRFCGEIALHHAGTLQRYKFSAASDSAH</sequence>
<gene>
    <name evidence="6" type="ORF">LUZ62_089122</name>
</gene>
<feature type="domain" description="Dynein axonemal assembly factor 5 TPR repeats" evidence="5">
    <location>
        <begin position="502"/>
        <end position="617"/>
    </location>
</feature>
<dbReference type="GO" id="GO:0005681">
    <property type="term" value="C:spliceosomal complex"/>
    <property type="evidence" value="ECO:0007669"/>
    <property type="project" value="UniProtKB-KW"/>
</dbReference>
<dbReference type="InterPro" id="IPR057978">
    <property type="entry name" value="TPR_DAAF5"/>
</dbReference>
<dbReference type="GO" id="GO:0000245">
    <property type="term" value="P:spliceosomal complex assembly"/>
    <property type="evidence" value="ECO:0007669"/>
    <property type="project" value="InterPro"/>
</dbReference>
<evidence type="ECO:0000256" key="2">
    <source>
        <dbReference type="ARBA" id="ARBA00022728"/>
    </source>
</evidence>
<protein>
    <submittedName>
        <fullName evidence="6">Splicing factor 3B subunit 1</fullName>
    </submittedName>
</protein>
<dbReference type="PANTHER" id="PTHR12097">
    <property type="entry name" value="SPLICING FACTOR 3B, SUBUNIT 1-RELATED"/>
    <property type="match status" value="1"/>
</dbReference>
<keyword evidence="2" id="KW-0507">mRNA processing</keyword>
<keyword evidence="2" id="KW-0747">Spliceosome</keyword>
<feature type="domain" description="Splicing factor 3B subunit 1" evidence="4">
    <location>
        <begin position="180"/>
        <end position="311"/>
    </location>
</feature>
<dbReference type="InterPro" id="IPR038737">
    <property type="entry name" value="SF3b_su1-like"/>
</dbReference>